<feature type="domain" description="Cyclic nucleotide-binding" evidence="1">
    <location>
        <begin position="11"/>
        <end position="81"/>
    </location>
</feature>
<dbReference type="Gene3D" id="2.60.120.10">
    <property type="entry name" value="Jelly Rolls"/>
    <property type="match status" value="1"/>
</dbReference>
<dbReference type="RefSeq" id="WP_345644071.1">
    <property type="nucleotide sequence ID" value="NZ_BAABLY010000025.1"/>
</dbReference>
<gene>
    <name evidence="2" type="ORF">WHI96_18260</name>
</gene>
<dbReference type="CDD" id="cd02226">
    <property type="entry name" value="cupin_YdbB-like"/>
    <property type="match status" value="1"/>
</dbReference>
<dbReference type="EMBL" id="JBEDNP010000010">
    <property type="protein sequence ID" value="MEQ3540757.1"/>
    <property type="molecule type" value="Genomic_DNA"/>
</dbReference>
<accession>A0ABV1JXS2</accession>
<dbReference type="PROSITE" id="PS50042">
    <property type="entry name" value="CNMP_BINDING_3"/>
    <property type="match status" value="1"/>
</dbReference>
<dbReference type="InterPro" id="IPR052044">
    <property type="entry name" value="PKS_Associated_Protein"/>
</dbReference>
<dbReference type="PANTHER" id="PTHR36114:SF1">
    <property type="entry name" value="16.7 KDA PROTEIN IN WHIE LOCUS"/>
    <property type="match status" value="1"/>
</dbReference>
<organism evidence="2 3">
    <name type="scientific">Pseudonocardia tropica</name>
    <dbReference type="NCBI Taxonomy" id="681289"/>
    <lineage>
        <taxon>Bacteria</taxon>
        <taxon>Bacillati</taxon>
        <taxon>Actinomycetota</taxon>
        <taxon>Actinomycetes</taxon>
        <taxon>Pseudonocardiales</taxon>
        <taxon>Pseudonocardiaceae</taxon>
        <taxon>Pseudonocardia</taxon>
    </lineage>
</organism>
<dbReference type="Pfam" id="PF07883">
    <property type="entry name" value="Cupin_2"/>
    <property type="match status" value="1"/>
</dbReference>
<dbReference type="InterPro" id="IPR013096">
    <property type="entry name" value="Cupin_2"/>
</dbReference>
<name>A0ABV1JXS2_9PSEU</name>
<reference evidence="2 3" key="1">
    <citation type="submission" date="2024-03" db="EMBL/GenBank/DDBJ databases">
        <title>Draft genome sequence of Pseudonocardia tropica JCM 19149.</title>
        <authorList>
            <person name="Butdee W."/>
            <person name="Duangmal K."/>
        </authorList>
    </citation>
    <scope>NUCLEOTIDE SEQUENCE [LARGE SCALE GENOMIC DNA]</scope>
    <source>
        <strain evidence="2 3">JCM 19149</strain>
    </source>
</reference>
<dbReference type="InterPro" id="IPR011051">
    <property type="entry name" value="RmlC_Cupin_sf"/>
</dbReference>
<dbReference type="InterPro" id="IPR014710">
    <property type="entry name" value="RmlC-like_jellyroll"/>
</dbReference>
<dbReference type="Proteomes" id="UP001464923">
    <property type="component" value="Unassembled WGS sequence"/>
</dbReference>
<evidence type="ECO:0000259" key="1">
    <source>
        <dbReference type="PROSITE" id="PS50042"/>
    </source>
</evidence>
<evidence type="ECO:0000313" key="2">
    <source>
        <dbReference type="EMBL" id="MEQ3540757.1"/>
    </source>
</evidence>
<protein>
    <submittedName>
        <fullName evidence="2">Cupin domain-containing protein</fullName>
    </submittedName>
</protein>
<keyword evidence="3" id="KW-1185">Reference proteome</keyword>
<proteinExistence type="predicted"/>
<sequence length="131" mass="14185">MNTSATNIDEVLATFDESWAPRLLATVEGRSVKLARLDGTFVWHTHEDTDELFLVLSGTIEIGIRDDGNTHFVRLGPKDVYVVPRGVEHRPSADAEAVVLLIERAGTLSTGDFAGETPDHITSTRGISAGL</sequence>
<evidence type="ECO:0000313" key="3">
    <source>
        <dbReference type="Proteomes" id="UP001464923"/>
    </source>
</evidence>
<dbReference type="SUPFAM" id="SSF51182">
    <property type="entry name" value="RmlC-like cupins"/>
    <property type="match status" value="1"/>
</dbReference>
<dbReference type="PANTHER" id="PTHR36114">
    <property type="entry name" value="16.7 KDA PROTEIN IN WHIE LOCUS"/>
    <property type="match status" value="1"/>
</dbReference>
<comment type="caution">
    <text evidence="2">The sequence shown here is derived from an EMBL/GenBank/DDBJ whole genome shotgun (WGS) entry which is preliminary data.</text>
</comment>
<dbReference type="InterPro" id="IPR000595">
    <property type="entry name" value="cNMP-bd_dom"/>
</dbReference>